<protein>
    <submittedName>
        <fullName evidence="1">Uncharacterized protein</fullName>
    </submittedName>
</protein>
<dbReference type="AlphaFoldDB" id="A0A371H6Q9"/>
<dbReference type="EMBL" id="QJKJ01003441">
    <property type="protein sequence ID" value="RDX98489.1"/>
    <property type="molecule type" value="Genomic_DNA"/>
</dbReference>
<comment type="caution">
    <text evidence="1">The sequence shown here is derived from an EMBL/GenBank/DDBJ whole genome shotgun (WGS) entry which is preliminary data.</text>
</comment>
<name>A0A371H6Q9_MUCPR</name>
<sequence>MIYGCLLYPHIANPVQNTKDCYPMINARCLHKLTYNSHCKGDIRSSDSESIFSLRDNNAFLGLSDLYAKKVLQVAKIFGLKVAE</sequence>
<organism evidence="1 2">
    <name type="scientific">Mucuna pruriens</name>
    <name type="common">Velvet bean</name>
    <name type="synonym">Dolichos pruriens</name>
    <dbReference type="NCBI Taxonomy" id="157652"/>
    <lineage>
        <taxon>Eukaryota</taxon>
        <taxon>Viridiplantae</taxon>
        <taxon>Streptophyta</taxon>
        <taxon>Embryophyta</taxon>
        <taxon>Tracheophyta</taxon>
        <taxon>Spermatophyta</taxon>
        <taxon>Magnoliopsida</taxon>
        <taxon>eudicotyledons</taxon>
        <taxon>Gunneridae</taxon>
        <taxon>Pentapetalae</taxon>
        <taxon>rosids</taxon>
        <taxon>fabids</taxon>
        <taxon>Fabales</taxon>
        <taxon>Fabaceae</taxon>
        <taxon>Papilionoideae</taxon>
        <taxon>50 kb inversion clade</taxon>
        <taxon>NPAAA clade</taxon>
        <taxon>indigoferoid/millettioid clade</taxon>
        <taxon>Phaseoleae</taxon>
        <taxon>Mucuna</taxon>
    </lineage>
</organism>
<evidence type="ECO:0000313" key="2">
    <source>
        <dbReference type="Proteomes" id="UP000257109"/>
    </source>
</evidence>
<proteinExistence type="predicted"/>
<accession>A0A371H6Q9</accession>
<reference evidence="1" key="1">
    <citation type="submission" date="2018-05" db="EMBL/GenBank/DDBJ databases">
        <title>Draft genome of Mucuna pruriens seed.</title>
        <authorList>
            <person name="Nnadi N.E."/>
            <person name="Vos R."/>
            <person name="Hasami M.H."/>
            <person name="Devisetty U.K."/>
            <person name="Aguiy J.C."/>
        </authorList>
    </citation>
    <scope>NUCLEOTIDE SEQUENCE [LARGE SCALE GENOMIC DNA]</scope>
    <source>
        <strain evidence="1">JCA_2017</strain>
    </source>
</reference>
<evidence type="ECO:0000313" key="1">
    <source>
        <dbReference type="EMBL" id="RDX98489.1"/>
    </source>
</evidence>
<dbReference type="Proteomes" id="UP000257109">
    <property type="component" value="Unassembled WGS sequence"/>
</dbReference>
<feature type="non-terminal residue" evidence="1">
    <location>
        <position position="1"/>
    </location>
</feature>
<keyword evidence="2" id="KW-1185">Reference proteome</keyword>
<gene>
    <name evidence="1" type="ORF">CR513_18578</name>
</gene>